<reference evidence="1" key="1">
    <citation type="submission" date="2021-09" db="EMBL/GenBank/DDBJ databases">
        <title>Isolation and characterization of 3-chlorobenzoate degrading bacteria from soils in Shizuoka.</title>
        <authorList>
            <person name="Ifat A."/>
            <person name="Ogawa N."/>
            <person name="Kimbara K."/>
            <person name="Moriuchi R."/>
            <person name="Dohra H."/>
            <person name="Shintani M."/>
        </authorList>
    </citation>
    <scope>NUCLEOTIDE SEQUENCE</scope>
    <source>
        <strain evidence="1">19CS2-2</strain>
    </source>
</reference>
<sequence length="385" mass="42853">MNDQRLREWATPRQAEFLDAVDKYGSERKAASALGVSRGTISNSLLALKKRAARSGYSPEHDMRRTVPDGYLVKGVSTYYGKDGAPLGQWVKSTVDNERQAAIMREAFEAMAKELPRVKPIAVPNETKADLCNVYTLTDCHLGALAWHKEGGADWDVKIAERMLVAAFAQMVNSAPAAKTGLIAQLGDFLHSDGMMPVTPTSGHILDQDGRFSKIVGAALRVLRRIVDFALEKHEQVVVLMAEGNHDLASSIWLRAMFKALYENEPRVMVIESELPYYVHQHGETLVAFHHGHMKKNDALPLFFAAQFPKVWGATTKRYAHTGHRHHVEEKEHSGMTVIQHPTIAARDAYASRGGWLSERAAVAITYHSRFGQVARTIVTPDMFE</sequence>
<proteinExistence type="predicted"/>
<dbReference type="Proteomes" id="UP001055013">
    <property type="component" value="Unassembled WGS sequence"/>
</dbReference>
<evidence type="ECO:0000313" key="2">
    <source>
        <dbReference type="Proteomes" id="UP001055013"/>
    </source>
</evidence>
<accession>A0ACB5R4S0</accession>
<name>A0ACB5R4S0_9BURK</name>
<gene>
    <name evidence="1" type="ORF">CBA19CS22_37700</name>
</gene>
<organism evidence="1 2">
    <name type="scientific">Caballeronia novacaledonica</name>
    <dbReference type="NCBI Taxonomy" id="1544861"/>
    <lineage>
        <taxon>Bacteria</taxon>
        <taxon>Pseudomonadati</taxon>
        <taxon>Pseudomonadota</taxon>
        <taxon>Betaproteobacteria</taxon>
        <taxon>Burkholderiales</taxon>
        <taxon>Burkholderiaceae</taxon>
        <taxon>Caballeronia</taxon>
    </lineage>
</organism>
<keyword evidence="2" id="KW-1185">Reference proteome</keyword>
<evidence type="ECO:0000313" key="1">
    <source>
        <dbReference type="EMBL" id="GJH22404.1"/>
    </source>
</evidence>
<protein>
    <submittedName>
        <fullName evidence="1">LysR family transcriptional regulator</fullName>
    </submittedName>
</protein>
<comment type="caution">
    <text evidence="1">The sequence shown here is derived from an EMBL/GenBank/DDBJ whole genome shotgun (WGS) entry which is preliminary data.</text>
</comment>
<dbReference type="EMBL" id="BPUR01000041">
    <property type="protein sequence ID" value="GJH22404.1"/>
    <property type="molecule type" value="Genomic_DNA"/>
</dbReference>